<proteinExistence type="predicted"/>
<dbReference type="CDD" id="cd02978">
    <property type="entry name" value="KaiB_like"/>
    <property type="match status" value="1"/>
</dbReference>
<dbReference type="SMART" id="SM01248">
    <property type="entry name" value="KaiB"/>
    <property type="match status" value="1"/>
</dbReference>
<name>A0ABM8UYN0_9BACT</name>
<reference evidence="2 3" key="1">
    <citation type="submission" date="2021-04" db="EMBL/GenBank/DDBJ databases">
        <authorList>
            <person name="Rodrigo-Torres L."/>
            <person name="Arahal R. D."/>
            <person name="Lucena T."/>
        </authorList>
    </citation>
    <scope>NUCLEOTIDE SEQUENCE [LARGE SCALE GENOMIC DNA]</scope>
    <source>
        <strain evidence="2 3">CECT 9623</strain>
    </source>
</reference>
<dbReference type="SUPFAM" id="SSF52833">
    <property type="entry name" value="Thioredoxin-like"/>
    <property type="match status" value="1"/>
</dbReference>
<dbReference type="Proteomes" id="UP000679725">
    <property type="component" value="Unassembled WGS sequence"/>
</dbReference>
<dbReference type="RefSeq" id="WP_215236611.1">
    <property type="nucleotide sequence ID" value="NZ_CAJRAU010000013.1"/>
</dbReference>
<dbReference type="InterPro" id="IPR011649">
    <property type="entry name" value="KaiB_domain"/>
</dbReference>
<gene>
    <name evidence="2" type="primary">kaiB_2</name>
    <name evidence="2" type="ORF">DYBT9623_05389</name>
</gene>
<organism evidence="2 3">
    <name type="scientific">Dyadobacter linearis</name>
    <dbReference type="NCBI Taxonomy" id="2823330"/>
    <lineage>
        <taxon>Bacteria</taxon>
        <taxon>Pseudomonadati</taxon>
        <taxon>Bacteroidota</taxon>
        <taxon>Cytophagia</taxon>
        <taxon>Cytophagales</taxon>
        <taxon>Spirosomataceae</taxon>
        <taxon>Dyadobacter</taxon>
    </lineage>
</organism>
<dbReference type="PANTHER" id="PTHR41709:SF2">
    <property type="entry name" value="CIRCADIAN CLOCK PROTEIN KAIB2"/>
    <property type="match status" value="1"/>
</dbReference>
<dbReference type="Pfam" id="PF07689">
    <property type="entry name" value="KaiB"/>
    <property type="match status" value="1"/>
</dbReference>
<dbReference type="PANTHER" id="PTHR41709">
    <property type="entry name" value="KAIB-LIKE PROTEIN 1"/>
    <property type="match status" value="1"/>
</dbReference>
<evidence type="ECO:0000313" key="3">
    <source>
        <dbReference type="Proteomes" id="UP000679725"/>
    </source>
</evidence>
<dbReference type="InterPro" id="IPR039022">
    <property type="entry name" value="KaiB-like"/>
</dbReference>
<accession>A0ABM8UYN0</accession>
<feature type="domain" description="KaiB" evidence="1">
    <location>
        <begin position="22"/>
        <end position="103"/>
    </location>
</feature>
<dbReference type="Gene3D" id="3.40.30.10">
    <property type="entry name" value="Glutaredoxin"/>
    <property type="match status" value="1"/>
</dbReference>
<comment type="caution">
    <text evidence="2">The sequence shown here is derived from an EMBL/GenBank/DDBJ whole genome shotgun (WGS) entry which is preliminary data.</text>
</comment>
<dbReference type="InterPro" id="IPR036249">
    <property type="entry name" value="Thioredoxin-like_sf"/>
</dbReference>
<sequence length="106" mass="12300">MSEALQHYGGEHEEEDEHYVLRLFITGASMNSIRAVINLKEICEKYIKDRYTLEIVDVHQEKWRAEKEQLIALPLLIKISPVPERRLIGDMSDTEKVLRGLGIPQN</sequence>
<evidence type="ECO:0000313" key="2">
    <source>
        <dbReference type="EMBL" id="CAG5074701.1"/>
    </source>
</evidence>
<protein>
    <submittedName>
        <fullName evidence="2">Circadian clock protein KaiB</fullName>
    </submittedName>
</protein>
<evidence type="ECO:0000259" key="1">
    <source>
        <dbReference type="SMART" id="SM01248"/>
    </source>
</evidence>
<dbReference type="EMBL" id="CAJRAU010000013">
    <property type="protein sequence ID" value="CAG5074701.1"/>
    <property type="molecule type" value="Genomic_DNA"/>
</dbReference>
<keyword evidence="3" id="KW-1185">Reference proteome</keyword>